<keyword evidence="1" id="KW-0969">Cilium</keyword>
<keyword evidence="1" id="KW-0282">Flagellum</keyword>
<dbReference type="Proteomes" id="UP000001660">
    <property type="component" value="Chromosome"/>
</dbReference>
<dbReference type="EMBL" id="FP929003">
    <property type="protein sequence ID" value="CBK42031.1"/>
    <property type="molecule type" value="Genomic_DNA"/>
</dbReference>
<dbReference type="GO" id="GO:0044780">
    <property type="term" value="P:bacterial-type flagellum assembly"/>
    <property type="evidence" value="ECO:0007669"/>
    <property type="project" value="InterPro"/>
</dbReference>
<protein>
    <submittedName>
        <fullName evidence="1">Putative Flagellar chaperone FlgN</fullName>
    </submittedName>
</protein>
<accession>D8PFJ4</accession>
<sequence>MLDKLTAFQALLTEEQDAIRSLSFGQFTSVTVRKTHLLDEIRELEQQRRNASTLPDSYGSPSAQEADLVAAIEQTDRLNRFNAALIGQSLEFLQGTLRLWQRSPQSAALYSSSGAAVAGSGGRVRAKG</sequence>
<proteinExistence type="predicted"/>
<reference evidence="1 2" key="1">
    <citation type="journal article" date="2010" name="Proc. Natl. Acad. Sci. U.S.A.">
        <title>A Nitrospira metagenome illuminates the physiology and evolution of globally important nitrite-oxidizing bacteria.</title>
        <authorList>
            <person name="Lucker S."/>
            <person name="Wagner M."/>
            <person name="Maixner F."/>
            <person name="Pelletier E."/>
            <person name="Koch H."/>
            <person name="Vacherie B."/>
            <person name="Rattei T."/>
            <person name="Sinninghe Damste J."/>
            <person name="Spieck E."/>
            <person name="Le Paslier D."/>
            <person name="Daims H."/>
        </authorList>
    </citation>
    <scope>NUCLEOTIDE SEQUENCE [LARGE SCALE GENOMIC DNA]</scope>
</reference>
<dbReference type="AlphaFoldDB" id="D8PFJ4"/>
<dbReference type="InterPro" id="IPR036679">
    <property type="entry name" value="FlgN-like_sf"/>
</dbReference>
<dbReference type="KEGG" id="nde:NIDE2318"/>
<organism evidence="1 2">
    <name type="scientific">Nitrospira defluvii</name>
    <dbReference type="NCBI Taxonomy" id="330214"/>
    <lineage>
        <taxon>Bacteria</taxon>
        <taxon>Pseudomonadati</taxon>
        <taxon>Nitrospirota</taxon>
        <taxon>Nitrospiria</taxon>
        <taxon>Nitrospirales</taxon>
        <taxon>Nitrospiraceae</taxon>
        <taxon>Nitrospira</taxon>
    </lineage>
</organism>
<gene>
    <name evidence="1" type="ORF">NIDE2318</name>
</gene>
<evidence type="ECO:0000313" key="2">
    <source>
        <dbReference type="Proteomes" id="UP000001660"/>
    </source>
</evidence>
<dbReference type="HOGENOM" id="CLU_1955631_0_0_0"/>
<name>D8PFJ4_9BACT</name>
<dbReference type="STRING" id="330214.NIDE2318"/>
<evidence type="ECO:0000313" key="1">
    <source>
        <dbReference type="EMBL" id="CBK42031.1"/>
    </source>
</evidence>
<keyword evidence="2" id="KW-1185">Reference proteome</keyword>
<dbReference type="Gene3D" id="1.20.58.300">
    <property type="entry name" value="FlgN-like"/>
    <property type="match status" value="1"/>
</dbReference>
<dbReference type="SUPFAM" id="SSF140566">
    <property type="entry name" value="FlgN-like"/>
    <property type="match status" value="1"/>
</dbReference>
<keyword evidence="1" id="KW-0966">Cell projection</keyword>